<protein>
    <submittedName>
        <fullName evidence="1">Uncharacterized protein</fullName>
    </submittedName>
</protein>
<accession>A0A067RIJ1</accession>
<gene>
    <name evidence="1" type="ORF">L798_14501</name>
</gene>
<organism evidence="1 2">
    <name type="scientific">Zootermopsis nevadensis</name>
    <name type="common">Dampwood termite</name>
    <dbReference type="NCBI Taxonomy" id="136037"/>
    <lineage>
        <taxon>Eukaryota</taxon>
        <taxon>Metazoa</taxon>
        <taxon>Ecdysozoa</taxon>
        <taxon>Arthropoda</taxon>
        <taxon>Hexapoda</taxon>
        <taxon>Insecta</taxon>
        <taxon>Pterygota</taxon>
        <taxon>Neoptera</taxon>
        <taxon>Polyneoptera</taxon>
        <taxon>Dictyoptera</taxon>
        <taxon>Blattodea</taxon>
        <taxon>Blattoidea</taxon>
        <taxon>Termitoidae</taxon>
        <taxon>Termopsidae</taxon>
        <taxon>Zootermopsis</taxon>
    </lineage>
</organism>
<evidence type="ECO:0000313" key="1">
    <source>
        <dbReference type="EMBL" id="KDR23607.1"/>
    </source>
</evidence>
<reference evidence="1 2" key="1">
    <citation type="journal article" date="2014" name="Nat. Commun.">
        <title>Molecular traces of alternative social organization in a termite genome.</title>
        <authorList>
            <person name="Terrapon N."/>
            <person name="Li C."/>
            <person name="Robertson H.M."/>
            <person name="Ji L."/>
            <person name="Meng X."/>
            <person name="Booth W."/>
            <person name="Chen Z."/>
            <person name="Childers C.P."/>
            <person name="Glastad K.M."/>
            <person name="Gokhale K."/>
            <person name="Gowin J."/>
            <person name="Gronenberg W."/>
            <person name="Hermansen R.A."/>
            <person name="Hu H."/>
            <person name="Hunt B.G."/>
            <person name="Huylmans A.K."/>
            <person name="Khalil S.M."/>
            <person name="Mitchell R.D."/>
            <person name="Munoz-Torres M.C."/>
            <person name="Mustard J.A."/>
            <person name="Pan H."/>
            <person name="Reese J.T."/>
            <person name="Scharf M.E."/>
            <person name="Sun F."/>
            <person name="Vogel H."/>
            <person name="Xiao J."/>
            <person name="Yang W."/>
            <person name="Yang Z."/>
            <person name="Yang Z."/>
            <person name="Zhou J."/>
            <person name="Zhu J."/>
            <person name="Brent C.S."/>
            <person name="Elsik C.G."/>
            <person name="Goodisman M.A."/>
            <person name="Liberles D.A."/>
            <person name="Roe R.M."/>
            <person name="Vargo E.L."/>
            <person name="Vilcinskas A."/>
            <person name="Wang J."/>
            <person name="Bornberg-Bauer E."/>
            <person name="Korb J."/>
            <person name="Zhang G."/>
            <person name="Liebig J."/>
        </authorList>
    </citation>
    <scope>NUCLEOTIDE SEQUENCE [LARGE SCALE GENOMIC DNA]</scope>
    <source>
        <tissue evidence="1">Whole organism</tissue>
    </source>
</reference>
<dbReference type="InParanoid" id="A0A067RIJ1"/>
<dbReference type="Proteomes" id="UP000027135">
    <property type="component" value="Unassembled WGS sequence"/>
</dbReference>
<evidence type="ECO:0000313" key="2">
    <source>
        <dbReference type="Proteomes" id="UP000027135"/>
    </source>
</evidence>
<dbReference type="AlphaFoldDB" id="A0A067RIJ1"/>
<proteinExistence type="predicted"/>
<dbReference type="EMBL" id="KK852457">
    <property type="protein sequence ID" value="KDR23607.1"/>
    <property type="molecule type" value="Genomic_DNA"/>
</dbReference>
<name>A0A067RIJ1_ZOONE</name>
<keyword evidence="2" id="KW-1185">Reference proteome</keyword>
<sequence length="165" mass="19050">MRLDGPMYLACGSQRKATRRKLHFNGVDVVGFTNNSESVLLIMAHITSLRFLHNCANLPVWNNSNAMHCQGNAFTLCHVDLVVFAELQLCDQGLVGLRRQPLWYRPPERTSGCTLFPHHQGLRRTVVCTRTYIVRWEPLLFSNQWLRGRQGDTYDPEQLDVLLWL</sequence>